<keyword evidence="3" id="KW-1185">Reference proteome</keyword>
<gene>
    <name evidence="2" type="ordered locus">Cyan10605_1037</name>
</gene>
<feature type="transmembrane region" description="Helical" evidence="1">
    <location>
        <begin position="6"/>
        <end position="24"/>
    </location>
</feature>
<evidence type="ECO:0000256" key="1">
    <source>
        <dbReference type="SAM" id="Phobius"/>
    </source>
</evidence>
<dbReference type="Proteomes" id="UP000010480">
    <property type="component" value="Chromosome"/>
</dbReference>
<evidence type="ECO:0000313" key="2">
    <source>
        <dbReference type="EMBL" id="AFZ53163.1"/>
    </source>
</evidence>
<keyword evidence="1" id="KW-1133">Transmembrane helix</keyword>
<organism evidence="2 3">
    <name type="scientific">Cyanobacterium aponinum (strain PCC 10605)</name>
    <dbReference type="NCBI Taxonomy" id="755178"/>
    <lineage>
        <taxon>Bacteria</taxon>
        <taxon>Bacillati</taxon>
        <taxon>Cyanobacteriota</taxon>
        <taxon>Cyanophyceae</taxon>
        <taxon>Oscillatoriophycideae</taxon>
        <taxon>Chroococcales</taxon>
        <taxon>Geminocystaceae</taxon>
        <taxon>Cyanobacterium</taxon>
    </lineage>
</organism>
<evidence type="ECO:0000313" key="3">
    <source>
        <dbReference type="Proteomes" id="UP000010480"/>
    </source>
</evidence>
<dbReference type="EMBL" id="CP003947">
    <property type="protein sequence ID" value="AFZ53163.1"/>
    <property type="molecule type" value="Genomic_DNA"/>
</dbReference>
<keyword evidence="1" id="KW-0472">Membrane</keyword>
<name>K9Z461_CYAAP</name>
<accession>K9Z461</accession>
<dbReference type="HOGENOM" id="CLU_217153_0_0_3"/>
<proteinExistence type="predicted"/>
<dbReference type="AlphaFoldDB" id="K9Z461"/>
<protein>
    <submittedName>
        <fullName evidence="2">Uncharacterized protein</fullName>
    </submittedName>
</protein>
<keyword evidence="1" id="KW-0812">Transmembrane</keyword>
<reference evidence="3" key="1">
    <citation type="journal article" date="2013" name="Proc. Natl. Acad. Sci. U.S.A.">
        <title>Improving the coverage of the cyanobacterial phylum using diversity-driven genome sequencing.</title>
        <authorList>
            <person name="Shih P.M."/>
            <person name="Wu D."/>
            <person name="Latifi A."/>
            <person name="Axen S.D."/>
            <person name="Fewer D.P."/>
            <person name="Talla E."/>
            <person name="Calteau A."/>
            <person name="Cai F."/>
            <person name="Tandeau de Marsac N."/>
            <person name="Rippka R."/>
            <person name="Herdman M."/>
            <person name="Sivonen K."/>
            <person name="Coursin T."/>
            <person name="Laurent T."/>
            <person name="Goodwin L."/>
            <person name="Nolan M."/>
            <person name="Davenport K.W."/>
            <person name="Han C.S."/>
            <person name="Rubin E.M."/>
            <person name="Eisen J.A."/>
            <person name="Woyke T."/>
            <person name="Gugger M."/>
            <person name="Kerfeld C.A."/>
        </authorList>
    </citation>
    <scope>NUCLEOTIDE SEQUENCE [LARGE SCALE GENOMIC DNA]</scope>
    <source>
        <strain evidence="3">PCC 10605</strain>
    </source>
</reference>
<sequence>MDDGTKYAIFLVISCLLIIGLLWLPDILRKD</sequence>
<dbReference type="KEGG" id="can:Cyan10605_1037"/>